<feature type="compositionally biased region" description="Low complexity" evidence="2">
    <location>
        <begin position="685"/>
        <end position="700"/>
    </location>
</feature>
<feature type="compositionally biased region" description="Basic and acidic residues" evidence="2">
    <location>
        <begin position="127"/>
        <end position="145"/>
    </location>
</feature>
<feature type="compositionally biased region" description="Basic and acidic residues" evidence="2">
    <location>
        <begin position="703"/>
        <end position="712"/>
    </location>
</feature>
<evidence type="ECO:0000256" key="1">
    <source>
        <dbReference type="SAM" id="Coils"/>
    </source>
</evidence>
<organism evidence="3 4">
    <name type="scientific">Trichocladium antarcticum</name>
    <dbReference type="NCBI Taxonomy" id="1450529"/>
    <lineage>
        <taxon>Eukaryota</taxon>
        <taxon>Fungi</taxon>
        <taxon>Dikarya</taxon>
        <taxon>Ascomycota</taxon>
        <taxon>Pezizomycotina</taxon>
        <taxon>Sordariomycetes</taxon>
        <taxon>Sordariomycetidae</taxon>
        <taxon>Sordariales</taxon>
        <taxon>Chaetomiaceae</taxon>
        <taxon>Trichocladium</taxon>
    </lineage>
</organism>
<keyword evidence="1" id="KW-0175">Coiled coil</keyword>
<feature type="region of interest" description="Disordered" evidence="2">
    <location>
        <begin position="21"/>
        <end position="85"/>
    </location>
</feature>
<evidence type="ECO:0000313" key="4">
    <source>
        <dbReference type="Proteomes" id="UP001304895"/>
    </source>
</evidence>
<accession>A0AAN6UWA0</accession>
<dbReference type="AlphaFoldDB" id="A0AAN6UWA0"/>
<feature type="coiled-coil region" evidence="1">
    <location>
        <begin position="199"/>
        <end position="226"/>
    </location>
</feature>
<feature type="compositionally biased region" description="Low complexity" evidence="2">
    <location>
        <begin position="22"/>
        <end position="33"/>
    </location>
</feature>
<gene>
    <name evidence="3" type="ORF">BT67DRAFT_370644</name>
</gene>
<dbReference type="EMBL" id="MU853401">
    <property type="protein sequence ID" value="KAK4139021.1"/>
    <property type="molecule type" value="Genomic_DNA"/>
</dbReference>
<name>A0AAN6UWA0_9PEZI</name>
<sequence length="733" mass="80512">MTFTPIEPKLDTLVFLRRDSASSHGSSHTSSATPTNTSPRPNANPLFTPGFQLRSGSSCPPLTPAPNSLLHPVDEEPNTPSSTIVEFGDLAHGNVPSAAELVTTIHRSLSESHISRSRSRSMSIPHGTEDGRESRESRHTRDQSRNRALPAAIASKERSHSERDPTGEKGLADERINRFLHSMAQQSAQGPEGELVQENRSLYQRIAALQRTERELLAENQEIARKFTTLKQHHDRRARQWSEGLRRKETGYAARIREMSEQLLDLASTHPHTLPAILSNEQISSWFDDQDAAWNSWSRAFGHHDPERLSNGLHPLQLQEICDNVKGFVRMTDAGSLAPELVHSGKEAIHTLLNGMLANFICTEILASPLWVFDATSLSTLESPSTITSNPLPGLPVIGFRMDKSAFSEVAPLRPGRCPTPRSPQFPPPLITSMMPPTLGTGASFLGLPVKADVERLIHMLTDAQGEGSRVTAHHWRAQMMRLFADGGFSLEEASDVGRNESRQTFVESRHNYARKLKDRFLGGAARFLLHDQDSSGIELLERMLTGMIDDALRFSCRLWTRVAPLRLHGWEALGNKVFGCSSQLSTLCHAQASIPSHRHRHEKCTDTHVGSPSTNPSERLVIMVVQPAVVTDHVDLQTGNYESGVEGVSLVWLRARVMVAGPMAPEPDFPAPAGIGSQPSPRLGNTTGNPTPSTSASSAKTPRLDTPKELDVLPAASYTSKASSHLPEQRTT</sequence>
<proteinExistence type="predicted"/>
<feature type="compositionally biased region" description="Basic and acidic residues" evidence="2">
    <location>
        <begin position="155"/>
        <end position="169"/>
    </location>
</feature>
<keyword evidence="4" id="KW-1185">Reference proteome</keyword>
<dbReference type="Proteomes" id="UP001304895">
    <property type="component" value="Unassembled WGS sequence"/>
</dbReference>
<evidence type="ECO:0000313" key="3">
    <source>
        <dbReference type="EMBL" id="KAK4139021.1"/>
    </source>
</evidence>
<feature type="region of interest" description="Disordered" evidence="2">
    <location>
        <begin position="669"/>
        <end position="733"/>
    </location>
</feature>
<reference evidence="3" key="1">
    <citation type="journal article" date="2023" name="Mol. Phylogenet. Evol.">
        <title>Genome-scale phylogeny and comparative genomics of the fungal order Sordariales.</title>
        <authorList>
            <person name="Hensen N."/>
            <person name="Bonometti L."/>
            <person name="Westerberg I."/>
            <person name="Brannstrom I.O."/>
            <person name="Guillou S."/>
            <person name="Cros-Aarteil S."/>
            <person name="Calhoun S."/>
            <person name="Haridas S."/>
            <person name="Kuo A."/>
            <person name="Mondo S."/>
            <person name="Pangilinan J."/>
            <person name="Riley R."/>
            <person name="LaButti K."/>
            <person name="Andreopoulos B."/>
            <person name="Lipzen A."/>
            <person name="Chen C."/>
            <person name="Yan M."/>
            <person name="Daum C."/>
            <person name="Ng V."/>
            <person name="Clum A."/>
            <person name="Steindorff A."/>
            <person name="Ohm R.A."/>
            <person name="Martin F."/>
            <person name="Silar P."/>
            <person name="Natvig D.O."/>
            <person name="Lalanne C."/>
            <person name="Gautier V."/>
            <person name="Ament-Velasquez S.L."/>
            <person name="Kruys A."/>
            <person name="Hutchinson M.I."/>
            <person name="Powell A.J."/>
            <person name="Barry K."/>
            <person name="Miller A.N."/>
            <person name="Grigoriev I.V."/>
            <person name="Debuchy R."/>
            <person name="Gladieux P."/>
            <person name="Hiltunen Thoren M."/>
            <person name="Johannesson H."/>
        </authorList>
    </citation>
    <scope>NUCLEOTIDE SEQUENCE</scope>
    <source>
        <strain evidence="3">CBS 123565</strain>
    </source>
</reference>
<feature type="region of interest" description="Disordered" evidence="2">
    <location>
        <begin position="110"/>
        <end position="169"/>
    </location>
</feature>
<reference evidence="3" key="2">
    <citation type="submission" date="2023-05" db="EMBL/GenBank/DDBJ databases">
        <authorList>
            <consortium name="Lawrence Berkeley National Laboratory"/>
            <person name="Steindorff A."/>
            <person name="Hensen N."/>
            <person name="Bonometti L."/>
            <person name="Westerberg I."/>
            <person name="Brannstrom I.O."/>
            <person name="Guillou S."/>
            <person name="Cros-Aarteil S."/>
            <person name="Calhoun S."/>
            <person name="Haridas S."/>
            <person name="Kuo A."/>
            <person name="Mondo S."/>
            <person name="Pangilinan J."/>
            <person name="Riley R."/>
            <person name="Labutti K."/>
            <person name="Andreopoulos B."/>
            <person name="Lipzen A."/>
            <person name="Chen C."/>
            <person name="Yanf M."/>
            <person name="Daum C."/>
            <person name="Ng V."/>
            <person name="Clum A."/>
            <person name="Ohm R."/>
            <person name="Martin F."/>
            <person name="Silar P."/>
            <person name="Natvig D."/>
            <person name="Lalanne C."/>
            <person name="Gautier V."/>
            <person name="Ament-Velasquez S.L."/>
            <person name="Kruys A."/>
            <person name="Hutchinson M.I."/>
            <person name="Powell A.J."/>
            <person name="Barry K."/>
            <person name="Miller A.N."/>
            <person name="Grigoriev I.V."/>
            <person name="Debuchy R."/>
            <person name="Gladieux P."/>
            <person name="Thoren M.H."/>
            <person name="Johannesson H."/>
        </authorList>
    </citation>
    <scope>NUCLEOTIDE SEQUENCE</scope>
    <source>
        <strain evidence="3">CBS 123565</strain>
    </source>
</reference>
<protein>
    <submittedName>
        <fullName evidence="3">Uncharacterized protein</fullName>
    </submittedName>
</protein>
<evidence type="ECO:0000256" key="2">
    <source>
        <dbReference type="SAM" id="MobiDB-lite"/>
    </source>
</evidence>
<comment type="caution">
    <text evidence="3">The sequence shown here is derived from an EMBL/GenBank/DDBJ whole genome shotgun (WGS) entry which is preliminary data.</text>
</comment>